<keyword evidence="2" id="KW-0472">Membrane</keyword>
<feature type="region of interest" description="Disordered" evidence="1">
    <location>
        <begin position="1"/>
        <end position="45"/>
    </location>
</feature>
<name>A0ABR1SI09_9PEZI</name>
<protein>
    <recommendedName>
        <fullName evidence="5">Transmembrane protein</fullName>
    </recommendedName>
</protein>
<evidence type="ECO:0000313" key="4">
    <source>
        <dbReference type="Proteomes" id="UP001396898"/>
    </source>
</evidence>
<dbReference type="EMBL" id="JAQQWI010000006">
    <property type="protein sequence ID" value="KAK8033971.1"/>
    <property type="molecule type" value="Genomic_DNA"/>
</dbReference>
<keyword evidence="4" id="KW-1185">Reference proteome</keyword>
<sequence>MVHTPEQQQQPTWPTAANFPPPAPSHRVKACSPPSSLFNNSGRPRPSFGFNVTRNPLMDPMSPEHLALVVDTLEKHRILEAHHGLAQSARTSARRSVRRRAVLKNTILLCALGLLCAVVWGLMKNWCHPHLRSPWTTDQLDAI</sequence>
<accession>A0ABR1SI09</accession>
<comment type="caution">
    <text evidence="3">The sequence shown here is derived from an EMBL/GenBank/DDBJ whole genome shotgun (WGS) entry which is preliminary data.</text>
</comment>
<feature type="compositionally biased region" description="Polar residues" evidence="1">
    <location>
        <begin position="33"/>
        <end position="42"/>
    </location>
</feature>
<organism evidence="3 4">
    <name type="scientific">Apiospora marii</name>
    <dbReference type="NCBI Taxonomy" id="335849"/>
    <lineage>
        <taxon>Eukaryota</taxon>
        <taxon>Fungi</taxon>
        <taxon>Dikarya</taxon>
        <taxon>Ascomycota</taxon>
        <taxon>Pezizomycotina</taxon>
        <taxon>Sordariomycetes</taxon>
        <taxon>Xylariomycetidae</taxon>
        <taxon>Amphisphaeriales</taxon>
        <taxon>Apiosporaceae</taxon>
        <taxon>Apiospora</taxon>
    </lineage>
</organism>
<dbReference type="Proteomes" id="UP001396898">
    <property type="component" value="Unassembled WGS sequence"/>
</dbReference>
<evidence type="ECO:0000256" key="2">
    <source>
        <dbReference type="SAM" id="Phobius"/>
    </source>
</evidence>
<evidence type="ECO:0000313" key="3">
    <source>
        <dbReference type="EMBL" id="KAK8033971.1"/>
    </source>
</evidence>
<keyword evidence="2" id="KW-1133">Transmembrane helix</keyword>
<proteinExistence type="predicted"/>
<keyword evidence="2" id="KW-0812">Transmembrane</keyword>
<gene>
    <name evidence="3" type="ORF">PG991_003369</name>
</gene>
<reference evidence="3 4" key="1">
    <citation type="submission" date="2023-01" db="EMBL/GenBank/DDBJ databases">
        <title>Analysis of 21 Apiospora genomes using comparative genomics revels a genus with tremendous synthesis potential of carbohydrate active enzymes and secondary metabolites.</title>
        <authorList>
            <person name="Sorensen T."/>
        </authorList>
    </citation>
    <scope>NUCLEOTIDE SEQUENCE [LARGE SCALE GENOMIC DNA]</scope>
    <source>
        <strain evidence="3 4">CBS 20057</strain>
    </source>
</reference>
<evidence type="ECO:0000256" key="1">
    <source>
        <dbReference type="SAM" id="MobiDB-lite"/>
    </source>
</evidence>
<feature type="compositionally biased region" description="Low complexity" evidence="1">
    <location>
        <begin position="1"/>
        <end position="15"/>
    </location>
</feature>
<evidence type="ECO:0008006" key="5">
    <source>
        <dbReference type="Google" id="ProtNLM"/>
    </source>
</evidence>
<feature type="transmembrane region" description="Helical" evidence="2">
    <location>
        <begin position="102"/>
        <end position="123"/>
    </location>
</feature>